<dbReference type="RefSeq" id="WP_330145468.1">
    <property type="nucleotide sequence ID" value="NZ_JAZDQU010000001.1"/>
</dbReference>
<organism evidence="2 3">
    <name type="scientific">Pedobacter flavus</name>
    <dbReference type="NCBI Taxonomy" id="3113906"/>
    <lineage>
        <taxon>Bacteria</taxon>
        <taxon>Pseudomonadati</taxon>
        <taxon>Bacteroidota</taxon>
        <taxon>Sphingobacteriia</taxon>
        <taxon>Sphingobacteriales</taxon>
        <taxon>Sphingobacteriaceae</taxon>
        <taxon>Pedobacter</taxon>
    </lineage>
</organism>
<accession>A0ABU7GZQ7</accession>
<dbReference type="Proteomes" id="UP001337681">
    <property type="component" value="Unassembled WGS sequence"/>
</dbReference>
<gene>
    <name evidence="2" type="ORF">VRU49_03875</name>
</gene>
<evidence type="ECO:0000313" key="3">
    <source>
        <dbReference type="Proteomes" id="UP001337681"/>
    </source>
</evidence>
<keyword evidence="3" id="KW-1185">Reference proteome</keyword>
<sequence length="231" mass="25308">MKKIIFPIILITAFFSRTNAQTGTLNPATTVTNSQLSVQSVIDNYIAALGGKAKLEAVKSTITENTMTVQDLEISMTTKKMGNKFISEQSVLDETVIQFFDGENGYIEQGGQRLDIPKDKIPELKKGKTIDALNFINENFTSINQVQLNGKNYNILNSDKGKFFFDATTGLLYKSETSDATATIKSYMTVEGVKFPELIEAEGGGQMVILKTTKVIINSGVTEADFNSSSK</sequence>
<evidence type="ECO:0000256" key="1">
    <source>
        <dbReference type="SAM" id="SignalP"/>
    </source>
</evidence>
<reference evidence="2 3" key="1">
    <citation type="submission" date="2024-01" db="EMBL/GenBank/DDBJ databases">
        <title>Pedobacter sp. nov., isolated from oil-contaminated soil.</title>
        <authorList>
            <person name="Le N.T.T."/>
        </authorList>
    </citation>
    <scope>NUCLEOTIDE SEQUENCE [LARGE SCALE GENOMIC DNA]</scope>
    <source>
        <strain evidence="2 3">VNH31</strain>
    </source>
</reference>
<dbReference type="EMBL" id="JAZDQU010000001">
    <property type="protein sequence ID" value="MEE1884554.1"/>
    <property type="molecule type" value="Genomic_DNA"/>
</dbReference>
<feature type="chain" id="PRO_5046237381" description="DUF4292 domain-containing protein" evidence="1">
    <location>
        <begin position="23"/>
        <end position="231"/>
    </location>
</feature>
<name>A0ABU7GZQ7_9SPHI</name>
<proteinExistence type="predicted"/>
<keyword evidence="1" id="KW-0732">Signal</keyword>
<evidence type="ECO:0008006" key="4">
    <source>
        <dbReference type="Google" id="ProtNLM"/>
    </source>
</evidence>
<feature type="signal peptide" evidence="1">
    <location>
        <begin position="1"/>
        <end position="22"/>
    </location>
</feature>
<protein>
    <recommendedName>
        <fullName evidence="4">DUF4292 domain-containing protein</fullName>
    </recommendedName>
</protein>
<evidence type="ECO:0000313" key="2">
    <source>
        <dbReference type="EMBL" id="MEE1884554.1"/>
    </source>
</evidence>
<comment type="caution">
    <text evidence="2">The sequence shown here is derived from an EMBL/GenBank/DDBJ whole genome shotgun (WGS) entry which is preliminary data.</text>
</comment>